<protein>
    <submittedName>
        <fullName evidence="1">Uncharacterized protein</fullName>
    </submittedName>
</protein>
<dbReference type="Proteomes" id="UP000823775">
    <property type="component" value="Unassembled WGS sequence"/>
</dbReference>
<accession>A0ABS8VKJ1</accession>
<comment type="caution">
    <text evidence="1">The sequence shown here is derived from an EMBL/GenBank/DDBJ whole genome shotgun (WGS) entry which is preliminary data.</text>
</comment>
<keyword evidence="2" id="KW-1185">Reference proteome</keyword>
<name>A0ABS8VKJ1_DATST</name>
<gene>
    <name evidence="1" type="ORF">HAX54_037042</name>
</gene>
<dbReference type="EMBL" id="JACEIK010004935">
    <property type="protein sequence ID" value="MCD9646846.1"/>
    <property type="molecule type" value="Genomic_DNA"/>
</dbReference>
<evidence type="ECO:0000313" key="1">
    <source>
        <dbReference type="EMBL" id="MCD9646846.1"/>
    </source>
</evidence>
<reference evidence="1 2" key="1">
    <citation type="journal article" date="2021" name="BMC Genomics">
        <title>Datura genome reveals duplications of psychoactive alkaloid biosynthetic genes and high mutation rate following tissue culture.</title>
        <authorList>
            <person name="Rajewski A."/>
            <person name="Carter-House D."/>
            <person name="Stajich J."/>
            <person name="Litt A."/>
        </authorList>
    </citation>
    <scope>NUCLEOTIDE SEQUENCE [LARGE SCALE GENOMIC DNA]</scope>
    <source>
        <strain evidence="1">AR-01</strain>
    </source>
</reference>
<organism evidence="1 2">
    <name type="scientific">Datura stramonium</name>
    <name type="common">Jimsonweed</name>
    <name type="synonym">Common thornapple</name>
    <dbReference type="NCBI Taxonomy" id="4076"/>
    <lineage>
        <taxon>Eukaryota</taxon>
        <taxon>Viridiplantae</taxon>
        <taxon>Streptophyta</taxon>
        <taxon>Embryophyta</taxon>
        <taxon>Tracheophyta</taxon>
        <taxon>Spermatophyta</taxon>
        <taxon>Magnoliopsida</taxon>
        <taxon>eudicotyledons</taxon>
        <taxon>Gunneridae</taxon>
        <taxon>Pentapetalae</taxon>
        <taxon>asterids</taxon>
        <taxon>lamiids</taxon>
        <taxon>Solanales</taxon>
        <taxon>Solanaceae</taxon>
        <taxon>Solanoideae</taxon>
        <taxon>Datureae</taxon>
        <taxon>Datura</taxon>
    </lineage>
</organism>
<evidence type="ECO:0000313" key="2">
    <source>
        <dbReference type="Proteomes" id="UP000823775"/>
    </source>
</evidence>
<proteinExistence type="predicted"/>
<sequence>MKLGSKSTSKIYQVSLKGNEGLSFILVVVDLLSEVVIECNFEKAPGIDGTILISIERAGKNIESQLVYPNKYDAYENVETELVVDESVKSGVPLDENVEVVEDLQVFSYAAEMQDAPLQMRVVSGTEKFISS</sequence>